<accession>A0A0H5QQI0</accession>
<evidence type="ECO:0008006" key="2">
    <source>
        <dbReference type="Google" id="ProtNLM"/>
    </source>
</evidence>
<name>A0A0H5QQI0_9EUKA</name>
<proteinExistence type="predicted"/>
<dbReference type="AlphaFoldDB" id="A0A0H5QQI0"/>
<organism evidence="1">
    <name type="scientific">Spongospora subterranea</name>
    <dbReference type="NCBI Taxonomy" id="70186"/>
    <lineage>
        <taxon>Eukaryota</taxon>
        <taxon>Sar</taxon>
        <taxon>Rhizaria</taxon>
        <taxon>Endomyxa</taxon>
        <taxon>Phytomyxea</taxon>
        <taxon>Plasmodiophorida</taxon>
        <taxon>Plasmodiophoridae</taxon>
        <taxon>Spongospora</taxon>
    </lineage>
</organism>
<sequence>ESDQDIPGLFSTDFDSEVRMHSEHWVMPDGPSLGQEVLAASKKVKVSGQSNAAPMQLYAIAVRVHGDQKACKVLRFYISWPSISSFLHKWMAVYHPSSKSNATNTIFYPDDPTIVKAPARMAIEDAVFDMFYPLTAGQRCSDWFQQRSFRCIATMAAYIIKFHPAAQRFLVRAGVDDVMNPPDFASVMSLFVKSWFHRHSSTDSMRRGTKNEIRIFEAISDLDIIEHISEVGLIRHHTLEWAAASPDAIAIISVNGTQVPCVVEFKSTIVDSSVDAAISIRNRFGAVFFLSVGDDVWWEAIPGEHRAQILHQVCVSNFSYFLYCKTRETSPIYCVIGHVTNSQKEAFLSALSSVADPVLSWAHNLDIAQDVVVPEWINKSESDIIKSQYRFWRMIRDEVELNGPMKPVKTFKHSSQSLYSKAKGGVDGATDYLAQVSFPLTNLPFETKFVLRSIFMVVINACIVYRMHRRRDLVDEAEIPNRLLKNLKRSVARVELVSDFIYKAGKEMLMAAPAPCQSFQGQSSSNSLLIQGSLTKEEIGYLQKKI</sequence>
<dbReference type="GO" id="GO:0006281">
    <property type="term" value="P:DNA repair"/>
    <property type="evidence" value="ECO:0007669"/>
    <property type="project" value="UniProtKB-ARBA"/>
</dbReference>
<dbReference type="EMBL" id="HACM01003893">
    <property type="protein sequence ID" value="CRZ04335.1"/>
    <property type="molecule type" value="Transcribed_RNA"/>
</dbReference>
<dbReference type="InterPro" id="IPR011604">
    <property type="entry name" value="PDDEXK-like_dom_sf"/>
</dbReference>
<evidence type="ECO:0000313" key="1">
    <source>
        <dbReference type="EMBL" id="CRZ04335.1"/>
    </source>
</evidence>
<feature type="non-terminal residue" evidence="1">
    <location>
        <position position="1"/>
    </location>
</feature>
<feature type="non-terminal residue" evidence="1">
    <location>
        <position position="546"/>
    </location>
</feature>
<dbReference type="InterPro" id="IPR011335">
    <property type="entry name" value="Restrct_endonuc-II-like"/>
</dbReference>
<dbReference type="Gene3D" id="3.90.320.10">
    <property type="match status" value="1"/>
</dbReference>
<protein>
    <recommendedName>
        <fullName evidence="2">YqaJ viral recombinase domain-containing protein</fullName>
    </recommendedName>
</protein>
<dbReference type="SUPFAM" id="SSF52980">
    <property type="entry name" value="Restriction endonuclease-like"/>
    <property type="match status" value="1"/>
</dbReference>
<reference evidence="1" key="1">
    <citation type="submission" date="2015-04" db="EMBL/GenBank/DDBJ databases">
        <title>The genome sequence of the plant pathogenic Rhizarian Plasmodiophora brassicae reveals insights in its biotrophic life cycle and the origin of chitin synthesis.</title>
        <authorList>
            <person name="Schwelm A."/>
            <person name="Fogelqvist J."/>
            <person name="Knaust A."/>
            <person name="Julke S."/>
            <person name="Lilja T."/>
            <person name="Dhandapani V."/>
            <person name="Bonilla-Rosso G."/>
            <person name="Karlsson M."/>
            <person name="Shevchenko A."/>
            <person name="Choi S.R."/>
            <person name="Kim H.G."/>
            <person name="Park J.Y."/>
            <person name="Lim Y.P."/>
            <person name="Ludwig-Muller J."/>
            <person name="Dixelius C."/>
        </authorList>
    </citation>
    <scope>NUCLEOTIDE SEQUENCE</scope>
    <source>
        <tissue evidence="1">Potato root galls</tissue>
    </source>
</reference>